<dbReference type="CDD" id="cd18880">
    <property type="entry name" value="NUDIX_ADPRase"/>
    <property type="match status" value="1"/>
</dbReference>
<dbReference type="Pfam" id="PF00293">
    <property type="entry name" value="NUDIX"/>
    <property type="match status" value="1"/>
</dbReference>
<feature type="domain" description="Nudix hydrolase" evidence="4">
    <location>
        <begin position="15"/>
        <end position="150"/>
    </location>
</feature>
<dbReference type="OrthoDB" id="9810648at2"/>
<protein>
    <submittedName>
        <fullName evidence="5">ADP-ribose pyrophosphatase YjhB, NUDIX family</fullName>
    </submittedName>
</protein>
<dbReference type="Proteomes" id="UP000198432">
    <property type="component" value="Unassembled WGS sequence"/>
</dbReference>
<proteinExistence type="inferred from homology"/>
<name>A0A239C4P4_9BACT</name>
<evidence type="ECO:0000313" key="5">
    <source>
        <dbReference type="EMBL" id="SNS15225.1"/>
    </source>
</evidence>
<dbReference type="PANTHER" id="PTHR43046">
    <property type="entry name" value="GDP-MANNOSE MANNOSYL HYDROLASE"/>
    <property type="match status" value="1"/>
</dbReference>
<comment type="similarity">
    <text evidence="3">Belongs to the Nudix hydrolase family.</text>
</comment>
<dbReference type="PROSITE" id="PS00893">
    <property type="entry name" value="NUDIX_BOX"/>
    <property type="match status" value="1"/>
</dbReference>
<dbReference type="InterPro" id="IPR015797">
    <property type="entry name" value="NUDIX_hydrolase-like_dom_sf"/>
</dbReference>
<dbReference type="InterPro" id="IPR000086">
    <property type="entry name" value="NUDIX_hydrolase_dom"/>
</dbReference>
<dbReference type="GO" id="GO:0016787">
    <property type="term" value="F:hydrolase activity"/>
    <property type="evidence" value="ECO:0007669"/>
    <property type="project" value="UniProtKB-KW"/>
</dbReference>
<dbReference type="SUPFAM" id="SSF55811">
    <property type="entry name" value="Nudix"/>
    <property type="match status" value="1"/>
</dbReference>
<evidence type="ECO:0000256" key="1">
    <source>
        <dbReference type="ARBA" id="ARBA00001946"/>
    </source>
</evidence>
<sequence>MAKLNPDAAAYADRLRVRACGICIQNEKLLLVRHGSTVDNSAFWAPPGGGVDYGETLHSCLKRELVEETGLKVEIGKFLFTNEFLRPPLHALELFFEVHVTGGSLFTGADPEMGTGKQLLEEVAWLALPEIQAIPQQDKHRALHYLLSLDDLLGLDHYFVG</sequence>
<dbReference type="PROSITE" id="PS51462">
    <property type="entry name" value="NUDIX"/>
    <property type="match status" value="1"/>
</dbReference>
<accession>A0A239C4P4</accession>
<evidence type="ECO:0000256" key="3">
    <source>
        <dbReference type="RuleBase" id="RU003476"/>
    </source>
</evidence>
<reference evidence="6" key="1">
    <citation type="submission" date="2017-06" db="EMBL/GenBank/DDBJ databases">
        <authorList>
            <person name="Varghese N."/>
            <person name="Submissions S."/>
        </authorList>
    </citation>
    <scope>NUCLEOTIDE SEQUENCE [LARGE SCALE GENOMIC DNA]</scope>
    <source>
        <strain evidence="6">NKM1</strain>
    </source>
</reference>
<dbReference type="EMBL" id="FZOQ01000002">
    <property type="protein sequence ID" value="SNS15225.1"/>
    <property type="molecule type" value="Genomic_DNA"/>
</dbReference>
<dbReference type="InterPro" id="IPR020084">
    <property type="entry name" value="NUDIX_hydrolase_CS"/>
</dbReference>
<dbReference type="AlphaFoldDB" id="A0A239C4P4"/>
<gene>
    <name evidence="5" type="ORF">SAMN06296052_102349</name>
</gene>
<comment type="cofactor">
    <cofactor evidence="1">
        <name>Mg(2+)</name>
        <dbReference type="ChEBI" id="CHEBI:18420"/>
    </cofactor>
</comment>
<evidence type="ECO:0000259" key="4">
    <source>
        <dbReference type="PROSITE" id="PS51462"/>
    </source>
</evidence>
<dbReference type="InterPro" id="IPR020476">
    <property type="entry name" value="Nudix_hydrolase"/>
</dbReference>
<evidence type="ECO:0000256" key="2">
    <source>
        <dbReference type="ARBA" id="ARBA00022801"/>
    </source>
</evidence>
<dbReference type="PANTHER" id="PTHR43046:SF16">
    <property type="entry name" value="ADP-RIBOSE PYROPHOSPHATASE YJHB-RELATED"/>
    <property type="match status" value="1"/>
</dbReference>
<dbReference type="RefSeq" id="WP_089317812.1">
    <property type="nucleotide sequence ID" value="NZ_FZOQ01000002.1"/>
</dbReference>
<organism evidence="5 6">
    <name type="scientific">Pontibacter ummariensis</name>
    <dbReference type="NCBI Taxonomy" id="1610492"/>
    <lineage>
        <taxon>Bacteria</taxon>
        <taxon>Pseudomonadati</taxon>
        <taxon>Bacteroidota</taxon>
        <taxon>Cytophagia</taxon>
        <taxon>Cytophagales</taxon>
        <taxon>Hymenobacteraceae</taxon>
        <taxon>Pontibacter</taxon>
    </lineage>
</organism>
<dbReference type="Gene3D" id="3.90.79.10">
    <property type="entry name" value="Nucleoside Triphosphate Pyrophosphohydrolase"/>
    <property type="match status" value="1"/>
</dbReference>
<keyword evidence="6" id="KW-1185">Reference proteome</keyword>
<evidence type="ECO:0000313" key="6">
    <source>
        <dbReference type="Proteomes" id="UP000198432"/>
    </source>
</evidence>
<dbReference type="PRINTS" id="PR00502">
    <property type="entry name" value="NUDIXFAMILY"/>
</dbReference>
<keyword evidence="2 3" id="KW-0378">Hydrolase</keyword>